<feature type="domain" description="GtrA/DPMS transmembrane" evidence="7">
    <location>
        <begin position="15"/>
        <end position="134"/>
    </location>
</feature>
<evidence type="ECO:0000256" key="2">
    <source>
        <dbReference type="ARBA" id="ARBA00009399"/>
    </source>
</evidence>
<dbReference type="RefSeq" id="WP_186892534.1">
    <property type="nucleotide sequence ID" value="NZ_JACOFU010000010.1"/>
</dbReference>
<evidence type="ECO:0000256" key="4">
    <source>
        <dbReference type="ARBA" id="ARBA00022989"/>
    </source>
</evidence>
<reference evidence="8 9" key="1">
    <citation type="submission" date="2020-08" db="EMBL/GenBank/DDBJ databases">
        <title>Novel species isolated from subtropical streams in China.</title>
        <authorList>
            <person name="Lu H."/>
        </authorList>
    </citation>
    <scope>NUCLEOTIDE SEQUENCE [LARGE SCALE GENOMIC DNA]</scope>
    <source>
        <strain evidence="8 9">KCTC 52442</strain>
    </source>
</reference>
<evidence type="ECO:0000256" key="5">
    <source>
        <dbReference type="ARBA" id="ARBA00023136"/>
    </source>
</evidence>
<comment type="caution">
    <text evidence="8">The sequence shown here is derived from an EMBL/GenBank/DDBJ whole genome shotgun (WGS) entry which is preliminary data.</text>
</comment>
<dbReference type="PANTHER" id="PTHR38459:SF1">
    <property type="entry name" value="PROPHAGE BACTOPRENOL-LINKED GLUCOSE TRANSLOCASE HOMOLOG"/>
    <property type="match status" value="1"/>
</dbReference>
<comment type="subcellular location">
    <subcellularLocation>
        <location evidence="1">Membrane</location>
        <topology evidence="1">Multi-pass membrane protein</topology>
    </subcellularLocation>
</comment>
<evidence type="ECO:0000259" key="7">
    <source>
        <dbReference type="Pfam" id="PF04138"/>
    </source>
</evidence>
<dbReference type="PANTHER" id="PTHR38459">
    <property type="entry name" value="PROPHAGE BACTOPRENOL-LINKED GLUCOSE TRANSLOCASE HOMOLOG"/>
    <property type="match status" value="1"/>
</dbReference>
<dbReference type="Proteomes" id="UP000643610">
    <property type="component" value="Unassembled WGS sequence"/>
</dbReference>
<feature type="transmembrane region" description="Helical" evidence="6">
    <location>
        <begin position="53"/>
        <end position="72"/>
    </location>
</feature>
<keyword evidence="5 6" id="KW-0472">Membrane</keyword>
<feature type="transmembrane region" description="Helical" evidence="6">
    <location>
        <begin position="109"/>
        <end position="127"/>
    </location>
</feature>
<feature type="transmembrane region" description="Helical" evidence="6">
    <location>
        <begin position="12"/>
        <end position="41"/>
    </location>
</feature>
<gene>
    <name evidence="8" type="ORF">H8K33_18430</name>
</gene>
<sequence length="137" mass="15182">MNQLFNNPALRQFLQFAAVGLSGTAVQYLSLHVAVLFNFSLLGNSAAVTGSSIGYLLGSVVNYVLNYFLTFGSGKSHIEAASKYSSVLAVGWMINYGLITLLVDHWHIWHWYAQVFSTGLVLCWNFAGSKLWAFKDH</sequence>
<feature type="transmembrane region" description="Helical" evidence="6">
    <location>
        <begin position="84"/>
        <end position="103"/>
    </location>
</feature>
<name>A0ABR6XVI7_9BURK</name>
<accession>A0ABR6XVI7</accession>
<organism evidence="8 9">
    <name type="scientific">Undibacterium amnicola</name>
    <dbReference type="NCBI Taxonomy" id="1834038"/>
    <lineage>
        <taxon>Bacteria</taxon>
        <taxon>Pseudomonadati</taxon>
        <taxon>Pseudomonadota</taxon>
        <taxon>Betaproteobacteria</taxon>
        <taxon>Burkholderiales</taxon>
        <taxon>Oxalobacteraceae</taxon>
        <taxon>Undibacterium</taxon>
    </lineage>
</organism>
<dbReference type="InterPro" id="IPR007267">
    <property type="entry name" value="GtrA_DPMS_TM"/>
</dbReference>
<keyword evidence="3 6" id="KW-0812">Transmembrane</keyword>
<protein>
    <submittedName>
        <fullName evidence="8">GtrA family protein</fullName>
    </submittedName>
</protein>
<dbReference type="EMBL" id="JACOFU010000010">
    <property type="protein sequence ID" value="MBC3833488.1"/>
    <property type="molecule type" value="Genomic_DNA"/>
</dbReference>
<dbReference type="Pfam" id="PF04138">
    <property type="entry name" value="GtrA_DPMS_TM"/>
    <property type="match status" value="1"/>
</dbReference>
<evidence type="ECO:0000256" key="6">
    <source>
        <dbReference type="SAM" id="Phobius"/>
    </source>
</evidence>
<keyword evidence="9" id="KW-1185">Reference proteome</keyword>
<evidence type="ECO:0000256" key="3">
    <source>
        <dbReference type="ARBA" id="ARBA00022692"/>
    </source>
</evidence>
<evidence type="ECO:0000313" key="8">
    <source>
        <dbReference type="EMBL" id="MBC3833488.1"/>
    </source>
</evidence>
<keyword evidence="4 6" id="KW-1133">Transmembrane helix</keyword>
<comment type="similarity">
    <text evidence="2">Belongs to the GtrA family.</text>
</comment>
<evidence type="ECO:0000313" key="9">
    <source>
        <dbReference type="Proteomes" id="UP000643610"/>
    </source>
</evidence>
<evidence type="ECO:0000256" key="1">
    <source>
        <dbReference type="ARBA" id="ARBA00004141"/>
    </source>
</evidence>
<dbReference type="InterPro" id="IPR051401">
    <property type="entry name" value="GtrA_CellWall_Glycosyl"/>
</dbReference>
<proteinExistence type="inferred from homology"/>